<reference evidence="1 2" key="1">
    <citation type="journal article" date="2010" name="Nature">
        <title>Genome sequence of the palaeopolyploid soybean.</title>
        <authorList>
            <person name="Schmutz J."/>
            <person name="Cannon S.B."/>
            <person name="Schlueter J."/>
            <person name="Ma J."/>
            <person name="Mitros T."/>
            <person name="Nelson W."/>
            <person name="Hyten D.L."/>
            <person name="Song Q."/>
            <person name="Thelen J.J."/>
            <person name="Cheng J."/>
            <person name="Xu D."/>
            <person name="Hellsten U."/>
            <person name="May G.D."/>
            <person name="Yu Y."/>
            <person name="Sakurai T."/>
            <person name="Umezawa T."/>
            <person name="Bhattacharyya M.K."/>
            <person name="Sandhu D."/>
            <person name="Valliyodan B."/>
            <person name="Lindquist E."/>
            <person name="Peto M."/>
            <person name="Grant D."/>
            <person name="Shu S."/>
            <person name="Goodstein D."/>
            <person name="Barry K."/>
            <person name="Futrell-Griggs M."/>
            <person name="Abernathy B."/>
            <person name="Du J."/>
            <person name="Tian Z."/>
            <person name="Zhu L."/>
            <person name="Gill N."/>
            <person name="Joshi T."/>
            <person name="Libault M."/>
            <person name="Sethuraman A."/>
            <person name="Zhang X.-C."/>
            <person name="Shinozaki K."/>
            <person name="Nguyen H.T."/>
            <person name="Wing R.A."/>
            <person name="Cregan P."/>
            <person name="Specht J."/>
            <person name="Grimwood J."/>
            <person name="Rokhsar D."/>
            <person name="Stacey G."/>
            <person name="Shoemaker R.C."/>
            <person name="Jackson S.A."/>
        </authorList>
    </citation>
    <scope>NUCLEOTIDE SEQUENCE [LARGE SCALE GENOMIC DNA]</scope>
    <source>
        <strain evidence="2">cv. Williams 82</strain>
        <tissue evidence="1">Callus</tissue>
    </source>
</reference>
<evidence type="ECO:0000313" key="3">
    <source>
        <dbReference type="Proteomes" id="UP000008827"/>
    </source>
</evidence>
<dbReference type="Gramene" id="KRH59949">
    <property type="protein sequence ID" value="KRH59949"/>
    <property type="gene ID" value="GLYMA_05G210200"/>
</dbReference>
<sequence>MALSNKELIKVVMRYLRQNQSVILSMTLLQLHLPHMHVVARHSELRLQSFRFQNTISDTNFDLSVSWLSTRFSHNNWWQEVIASVWSLLFSDALDAVKC</sequence>
<proteinExistence type="predicted"/>
<organism evidence="1">
    <name type="scientific">Glycine max</name>
    <name type="common">Soybean</name>
    <name type="synonym">Glycine hispida</name>
    <dbReference type="NCBI Taxonomy" id="3847"/>
    <lineage>
        <taxon>Eukaryota</taxon>
        <taxon>Viridiplantae</taxon>
        <taxon>Streptophyta</taxon>
        <taxon>Embryophyta</taxon>
        <taxon>Tracheophyta</taxon>
        <taxon>Spermatophyta</taxon>
        <taxon>Magnoliopsida</taxon>
        <taxon>eudicotyledons</taxon>
        <taxon>Gunneridae</taxon>
        <taxon>Pentapetalae</taxon>
        <taxon>rosids</taxon>
        <taxon>fabids</taxon>
        <taxon>Fabales</taxon>
        <taxon>Fabaceae</taxon>
        <taxon>Papilionoideae</taxon>
        <taxon>50 kb inversion clade</taxon>
        <taxon>NPAAA clade</taxon>
        <taxon>indigoferoid/millettioid clade</taxon>
        <taxon>Phaseoleae</taxon>
        <taxon>Glycine</taxon>
        <taxon>Glycine subgen. Soja</taxon>
    </lineage>
</organism>
<reference evidence="1" key="3">
    <citation type="submission" date="2018-07" db="EMBL/GenBank/DDBJ databases">
        <title>WGS assembly of Glycine max.</title>
        <authorList>
            <person name="Schmutz J."/>
            <person name="Cannon S."/>
            <person name="Schlueter J."/>
            <person name="Ma J."/>
            <person name="Mitros T."/>
            <person name="Nelson W."/>
            <person name="Hyten D."/>
            <person name="Song Q."/>
            <person name="Thelen J."/>
            <person name="Cheng J."/>
            <person name="Xu D."/>
            <person name="Hellsten U."/>
            <person name="May G."/>
            <person name="Yu Y."/>
            <person name="Sakurai T."/>
            <person name="Umezawa T."/>
            <person name="Bhattacharyya M."/>
            <person name="Sandhu D."/>
            <person name="Valliyodan B."/>
            <person name="Lindquist E."/>
            <person name="Peto M."/>
            <person name="Grant D."/>
            <person name="Shu S."/>
            <person name="Goodstein D."/>
            <person name="Barry K."/>
            <person name="Futrell-Griggs M."/>
            <person name="Abernathy B."/>
            <person name="Du J."/>
            <person name="Tian Z."/>
            <person name="Zhu L."/>
            <person name="Gill N."/>
            <person name="Joshi T."/>
            <person name="Libault M."/>
            <person name="Sethuraman A."/>
            <person name="Zhang X."/>
            <person name="Shinozaki K."/>
            <person name="Nguyen H."/>
            <person name="Wing R."/>
            <person name="Cregan P."/>
            <person name="Specht J."/>
            <person name="Grimwood J."/>
            <person name="Rokhsar D."/>
            <person name="Stacey G."/>
            <person name="Shoemaker R."/>
            <person name="Jackson S."/>
        </authorList>
    </citation>
    <scope>NUCLEOTIDE SEQUENCE</scope>
    <source>
        <tissue evidence="1">Callus</tissue>
    </source>
</reference>
<dbReference type="EMBL" id="CM000838">
    <property type="protein sequence ID" value="KRH59949.1"/>
    <property type="molecule type" value="Genomic_DNA"/>
</dbReference>
<dbReference type="Proteomes" id="UP000008827">
    <property type="component" value="Chromosome 5"/>
</dbReference>
<dbReference type="AlphaFoldDB" id="A0A0R0JZ75"/>
<evidence type="ECO:0000313" key="1">
    <source>
        <dbReference type="EMBL" id="KRH59949.1"/>
    </source>
</evidence>
<dbReference type="InParanoid" id="A0A0R0JZ75"/>
<reference evidence="2" key="2">
    <citation type="submission" date="2018-02" db="UniProtKB">
        <authorList>
            <consortium name="EnsemblPlants"/>
        </authorList>
    </citation>
    <scope>IDENTIFICATION</scope>
    <source>
        <strain evidence="2">Williams 82</strain>
    </source>
</reference>
<protein>
    <submittedName>
        <fullName evidence="1 2">Uncharacterized protein</fullName>
    </submittedName>
</protein>
<evidence type="ECO:0000313" key="2">
    <source>
        <dbReference type="EnsemblPlants" id="KRH59949"/>
    </source>
</evidence>
<gene>
    <name evidence="1" type="ORF">GLYMA_05G210200</name>
</gene>
<accession>A0A0R0JZ75</accession>
<name>A0A0R0JZ75_SOYBN</name>
<dbReference type="EnsemblPlants" id="KRH59949">
    <property type="protein sequence ID" value="KRH59949"/>
    <property type="gene ID" value="GLYMA_05G210200"/>
</dbReference>
<keyword evidence="3" id="KW-1185">Reference proteome</keyword>